<keyword evidence="2" id="KW-1185">Reference proteome</keyword>
<organism evidence="1 2">
    <name type="scientific">Trichoglossum hirsutum</name>
    <dbReference type="NCBI Taxonomy" id="265104"/>
    <lineage>
        <taxon>Eukaryota</taxon>
        <taxon>Fungi</taxon>
        <taxon>Dikarya</taxon>
        <taxon>Ascomycota</taxon>
        <taxon>Pezizomycotina</taxon>
        <taxon>Geoglossomycetes</taxon>
        <taxon>Geoglossales</taxon>
        <taxon>Geoglossaceae</taxon>
        <taxon>Trichoglossum</taxon>
    </lineage>
</organism>
<reference evidence="1" key="1">
    <citation type="submission" date="2021-03" db="EMBL/GenBank/DDBJ databases">
        <title>Comparative genomics and phylogenomic investigation of the class Geoglossomycetes provide insights into ecological specialization and systematics.</title>
        <authorList>
            <person name="Melie T."/>
            <person name="Pirro S."/>
            <person name="Miller A.N."/>
            <person name="Quandt A."/>
        </authorList>
    </citation>
    <scope>NUCLEOTIDE SEQUENCE</scope>
    <source>
        <strain evidence="1">CAQ_001_2017</strain>
    </source>
</reference>
<dbReference type="EMBL" id="JAGHQM010000988">
    <property type="protein sequence ID" value="KAH0556864.1"/>
    <property type="molecule type" value="Genomic_DNA"/>
</dbReference>
<protein>
    <submittedName>
        <fullName evidence="1">Uncharacterized protein</fullName>
    </submittedName>
</protein>
<accession>A0A9P8L997</accession>
<gene>
    <name evidence="1" type="ORF">GP486_005343</name>
</gene>
<dbReference type="AlphaFoldDB" id="A0A9P8L997"/>
<dbReference type="Proteomes" id="UP000750711">
    <property type="component" value="Unassembled WGS sequence"/>
</dbReference>
<proteinExistence type="predicted"/>
<sequence>MSTVTSVDPHWLAELGGVFYSVKEKGYSAREKRVTEMEFSRKMEIETKMAEDREREATRAKSEEMKS</sequence>
<evidence type="ECO:0000313" key="1">
    <source>
        <dbReference type="EMBL" id="KAH0556864.1"/>
    </source>
</evidence>
<name>A0A9P8L997_9PEZI</name>
<comment type="caution">
    <text evidence="1">The sequence shown here is derived from an EMBL/GenBank/DDBJ whole genome shotgun (WGS) entry which is preliminary data.</text>
</comment>
<feature type="non-terminal residue" evidence="1">
    <location>
        <position position="67"/>
    </location>
</feature>
<evidence type="ECO:0000313" key="2">
    <source>
        <dbReference type="Proteomes" id="UP000750711"/>
    </source>
</evidence>